<gene>
    <name evidence="6" type="ORF">GCM10017559_80420</name>
</gene>
<name>A0ABP6LF35_9ACTN</name>
<dbReference type="InterPro" id="IPR011991">
    <property type="entry name" value="ArsR-like_HTH"/>
</dbReference>
<sequence length="167" mass="18040">MHALDVLGDPVRRRILELLADGERAAGEISAVVQEEFGISQPGVSQHLRVLRENGFTTVRAQGTRRLYAVDPAPLREVDAWLDRYRHFWTQSLDALGTELARGRRARRAAQAADPPPGDAHDGIHDEVRDDARDAPASRTSSSSDALTGEAAAPRASAGEAPGDTRS</sequence>
<dbReference type="PROSITE" id="PS50987">
    <property type="entry name" value="HTH_ARSR_2"/>
    <property type="match status" value="1"/>
</dbReference>
<dbReference type="PRINTS" id="PR00778">
    <property type="entry name" value="HTHARSR"/>
</dbReference>
<comment type="caution">
    <text evidence="6">The sequence shown here is derived from an EMBL/GenBank/DDBJ whole genome shotgun (WGS) entry which is preliminary data.</text>
</comment>
<keyword evidence="2" id="KW-0238">DNA-binding</keyword>
<dbReference type="Gene3D" id="1.10.10.10">
    <property type="entry name" value="Winged helix-like DNA-binding domain superfamily/Winged helix DNA-binding domain"/>
    <property type="match status" value="1"/>
</dbReference>
<dbReference type="PANTHER" id="PTHR33154:SF33">
    <property type="entry name" value="TRANSCRIPTIONAL REPRESSOR SDPR"/>
    <property type="match status" value="1"/>
</dbReference>
<feature type="domain" description="HTH arsR-type" evidence="5">
    <location>
        <begin position="1"/>
        <end position="90"/>
    </location>
</feature>
<dbReference type="InterPro" id="IPR051081">
    <property type="entry name" value="HTH_MetalResp_TranReg"/>
</dbReference>
<keyword evidence="3" id="KW-0804">Transcription</keyword>
<feature type="region of interest" description="Disordered" evidence="4">
    <location>
        <begin position="102"/>
        <end position="167"/>
    </location>
</feature>
<feature type="compositionally biased region" description="Low complexity" evidence="4">
    <location>
        <begin position="149"/>
        <end position="167"/>
    </location>
</feature>
<evidence type="ECO:0000313" key="7">
    <source>
        <dbReference type="Proteomes" id="UP001499930"/>
    </source>
</evidence>
<dbReference type="InterPro" id="IPR001845">
    <property type="entry name" value="HTH_ArsR_DNA-bd_dom"/>
</dbReference>
<dbReference type="InterPro" id="IPR036388">
    <property type="entry name" value="WH-like_DNA-bd_sf"/>
</dbReference>
<proteinExistence type="predicted"/>
<dbReference type="SMART" id="SM00418">
    <property type="entry name" value="HTH_ARSR"/>
    <property type="match status" value="1"/>
</dbReference>
<dbReference type="SUPFAM" id="SSF46785">
    <property type="entry name" value="Winged helix' DNA-binding domain"/>
    <property type="match status" value="1"/>
</dbReference>
<dbReference type="InterPro" id="IPR036390">
    <property type="entry name" value="WH_DNA-bd_sf"/>
</dbReference>
<dbReference type="NCBIfam" id="NF033788">
    <property type="entry name" value="HTH_metalloreg"/>
    <property type="match status" value="1"/>
</dbReference>
<dbReference type="RefSeq" id="WP_413224405.1">
    <property type="nucleotide sequence ID" value="NZ_BAAAWD010000030.1"/>
</dbReference>
<accession>A0ABP6LF35</accession>
<organism evidence="6 7">
    <name type="scientific">Streptosporangium longisporum</name>
    <dbReference type="NCBI Taxonomy" id="46187"/>
    <lineage>
        <taxon>Bacteria</taxon>
        <taxon>Bacillati</taxon>
        <taxon>Actinomycetota</taxon>
        <taxon>Actinomycetes</taxon>
        <taxon>Streptosporangiales</taxon>
        <taxon>Streptosporangiaceae</taxon>
        <taxon>Streptosporangium</taxon>
    </lineage>
</organism>
<keyword evidence="7" id="KW-1185">Reference proteome</keyword>
<evidence type="ECO:0000256" key="4">
    <source>
        <dbReference type="SAM" id="MobiDB-lite"/>
    </source>
</evidence>
<reference evidence="7" key="1">
    <citation type="journal article" date="2019" name="Int. J. Syst. Evol. Microbiol.">
        <title>The Global Catalogue of Microorganisms (GCM) 10K type strain sequencing project: providing services to taxonomists for standard genome sequencing and annotation.</title>
        <authorList>
            <consortium name="The Broad Institute Genomics Platform"/>
            <consortium name="The Broad Institute Genome Sequencing Center for Infectious Disease"/>
            <person name="Wu L."/>
            <person name="Ma J."/>
        </authorList>
    </citation>
    <scope>NUCLEOTIDE SEQUENCE [LARGE SCALE GENOMIC DNA]</scope>
    <source>
        <strain evidence="7">JCM 3106</strain>
    </source>
</reference>
<evidence type="ECO:0000259" key="5">
    <source>
        <dbReference type="PROSITE" id="PS50987"/>
    </source>
</evidence>
<dbReference type="EMBL" id="BAAAWD010000030">
    <property type="protein sequence ID" value="GAA3039956.1"/>
    <property type="molecule type" value="Genomic_DNA"/>
</dbReference>
<evidence type="ECO:0000256" key="2">
    <source>
        <dbReference type="ARBA" id="ARBA00023125"/>
    </source>
</evidence>
<evidence type="ECO:0000256" key="1">
    <source>
        <dbReference type="ARBA" id="ARBA00023015"/>
    </source>
</evidence>
<evidence type="ECO:0000313" key="6">
    <source>
        <dbReference type="EMBL" id="GAA3039956.1"/>
    </source>
</evidence>
<keyword evidence="1" id="KW-0805">Transcription regulation</keyword>
<evidence type="ECO:0000256" key="3">
    <source>
        <dbReference type="ARBA" id="ARBA00023163"/>
    </source>
</evidence>
<dbReference type="Proteomes" id="UP001499930">
    <property type="component" value="Unassembled WGS sequence"/>
</dbReference>
<protein>
    <recommendedName>
        <fullName evidence="5">HTH arsR-type domain-containing protein</fullName>
    </recommendedName>
</protein>
<dbReference type="CDD" id="cd00090">
    <property type="entry name" value="HTH_ARSR"/>
    <property type="match status" value="1"/>
</dbReference>
<feature type="compositionally biased region" description="Basic and acidic residues" evidence="4">
    <location>
        <begin position="119"/>
        <end position="136"/>
    </location>
</feature>
<dbReference type="PANTHER" id="PTHR33154">
    <property type="entry name" value="TRANSCRIPTIONAL REGULATOR, ARSR FAMILY"/>
    <property type="match status" value="1"/>
</dbReference>
<dbReference type="Pfam" id="PF12840">
    <property type="entry name" value="HTH_20"/>
    <property type="match status" value="1"/>
</dbReference>